<name>A0A5B9MEZ1_9BACT</name>
<organism evidence="2 3">
    <name type="scientific">Stieleria maiorica</name>
    <dbReference type="NCBI Taxonomy" id="2795974"/>
    <lineage>
        <taxon>Bacteria</taxon>
        <taxon>Pseudomonadati</taxon>
        <taxon>Planctomycetota</taxon>
        <taxon>Planctomycetia</taxon>
        <taxon>Pirellulales</taxon>
        <taxon>Pirellulaceae</taxon>
        <taxon>Stieleria</taxon>
    </lineage>
</organism>
<dbReference type="Gene3D" id="3.40.630.30">
    <property type="match status" value="1"/>
</dbReference>
<feature type="domain" description="N-acyl amino acid synthase FeeM catalytic core" evidence="1">
    <location>
        <begin position="56"/>
        <end position="214"/>
    </location>
</feature>
<accession>A0A5B9MEZ1</accession>
<dbReference type="Proteomes" id="UP000321353">
    <property type="component" value="Chromosome"/>
</dbReference>
<dbReference type="SUPFAM" id="SSF55729">
    <property type="entry name" value="Acyl-CoA N-acyltransferases (Nat)"/>
    <property type="match status" value="1"/>
</dbReference>
<evidence type="ECO:0000313" key="2">
    <source>
        <dbReference type="EMBL" id="QEF99668.1"/>
    </source>
</evidence>
<reference evidence="2 3" key="1">
    <citation type="submission" date="2019-02" db="EMBL/GenBank/DDBJ databases">
        <title>Planctomycetal bacteria perform biofilm scaping via a novel small molecule.</title>
        <authorList>
            <person name="Jeske O."/>
            <person name="Boedeker C."/>
            <person name="Wiegand S."/>
            <person name="Breitling P."/>
            <person name="Kallscheuer N."/>
            <person name="Jogler M."/>
            <person name="Rohde M."/>
            <person name="Petersen J."/>
            <person name="Medema M.H."/>
            <person name="Surup F."/>
            <person name="Jogler C."/>
        </authorList>
    </citation>
    <scope>NUCLEOTIDE SEQUENCE [LARGE SCALE GENOMIC DNA]</scope>
    <source>
        <strain evidence="2 3">Mal15</strain>
    </source>
</reference>
<sequence>MSISYSSHEVRVSDRVNRRHHPLVVESEPLQYRGRRGGGLDRDGMTVCQSTDDRSEAFSLVHRMYLRTGLTGDNVQGMRVIPHHLLDTTDVMVSRRDGVVDFTVTLVRDGELGLPAESLFPAEIDSMRSCGVKLAEVSCMASQCDRLTQRERLDMLVKMMSLTVRVARRRGVDRLLLAVHPRHAKAYQKMFGCIPCTDVKRYDAVEGNPAVLCLHDFARLDRERYLFYDRIYGTEHEPWKLDGPRMTSAEKEYFKKRVLKSVDSFVPMAA</sequence>
<dbReference type="InterPro" id="IPR054597">
    <property type="entry name" value="FeeM_cat"/>
</dbReference>
<keyword evidence="3" id="KW-1185">Reference proteome</keyword>
<gene>
    <name evidence="2" type="ORF">Mal15_37340</name>
</gene>
<dbReference type="EMBL" id="CP036264">
    <property type="protein sequence ID" value="QEF99668.1"/>
    <property type="molecule type" value="Genomic_DNA"/>
</dbReference>
<dbReference type="KEGG" id="smam:Mal15_37340"/>
<dbReference type="InterPro" id="IPR016181">
    <property type="entry name" value="Acyl_CoA_acyltransferase"/>
</dbReference>
<dbReference type="AlphaFoldDB" id="A0A5B9MEZ1"/>
<dbReference type="Pfam" id="PF21926">
    <property type="entry name" value="FeeM"/>
    <property type="match status" value="1"/>
</dbReference>
<protein>
    <recommendedName>
        <fullName evidence="1">N-acyl amino acid synthase FeeM catalytic core domain-containing protein</fullName>
    </recommendedName>
</protein>
<evidence type="ECO:0000313" key="3">
    <source>
        <dbReference type="Proteomes" id="UP000321353"/>
    </source>
</evidence>
<proteinExistence type="predicted"/>
<evidence type="ECO:0000259" key="1">
    <source>
        <dbReference type="Pfam" id="PF21926"/>
    </source>
</evidence>